<protein>
    <submittedName>
        <fullName evidence="1">Uncharacterized protein</fullName>
    </submittedName>
</protein>
<proteinExistence type="predicted"/>
<organism evidence="1 2">
    <name type="scientific">Ferrimicrobium acidiphilum DSM 19497</name>
    <dbReference type="NCBI Taxonomy" id="1121877"/>
    <lineage>
        <taxon>Bacteria</taxon>
        <taxon>Bacillati</taxon>
        <taxon>Actinomycetota</taxon>
        <taxon>Acidimicrobiia</taxon>
        <taxon>Acidimicrobiales</taxon>
        <taxon>Acidimicrobiaceae</taxon>
        <taxon>Ferrimicrobium</taxon>
    </lineage>
</organism>
<evidence type="ECO:0000313" key="2">
    <source>
        <dbReference type="Proteomes" id="UP000032336"/>
    </source>
</evidence>
<dbReference type="STRING" id="1121877.FEAC_16920"/>
<sequence length="47" mass="5152">MIDEGEQQHVRETLSEVEGTLRSLHRAFDVLTAEIGALLDRQGDSAG</sequence>
<dbReference type="EMBL" id="JXUW01000014">
    <property type="protein sequence ID" value="KJE76612.1"/>
    <property type="molecule type" value="Genomic_DNA"/>
</dbReference>
<gene>
    <name evidence="1" type="ORF">FEAC_16920</name>
</gene>
<comment type="caution">
    <text evidence="1">The sequence shown here is derived from an EMBL/GenBank/DDBJ whole genome shotgun (WGS) entry which is preliminary data.</text>
</comment>
<reference evidence="1 2" key="1">
    <citation type="submission" date="2015-01" db="EMBL/GenBank/DDBJ databases">
        <title>Draft genome of the acidophilic iron oxidizer Ferrimicrobium acidiphilum strain T23.</title>
        <authorList>
            <person name="Poehlein A."/>
            <person name="Eisen S."/>
            <person name="Schloemann M."/>
            <person name="Johnson B.D."/>
            <person name="Daniel R."/>
            <person name="Muehling M."/>
        </authorList>
    </citation>
    <scope>NUCLEOTIDE SEQUENCE [LARGE SCALE GENOMIC DNA]</scope>
    <source>
        <strain evidence="1 2">T23</strain>
    </source>
</reference>
<evidence type="ECO:0000313" key="1">
    <source>
        <dbReference type="EMBL" id="KJE76612.1"/>
    </source>
</evidence>
<name>A0A0D8FWH5_9ACTN</name>
<dbReference type="AlphaFoldDB" id="A0A0D8FWH5"/>
<dbReference type="Proteomes" id="UP000032336">
    <property type="component" value="Unassembled WGS sequence"/>
</dbReference>
<accession>A0A0D8FWH5</accession>
<keyword evidence="2" id="KW-1185">Reference proteome</keyword>